<dbReference type="KEGG" id="tvs:TRAVEDRAFT_75761"/>
<dbReference type="Proteomes" id="UP000054317">
    <property type="component" value="Unassembled WGS sequence"/>
</dbReference>
<accession>R7S6J9</accession>
<evidence type="ECO:0000313" key="2">
    <source>
        <dbReference type="EMBL" id="EIW51152.1"/>
    </source>
</evidence>
<keyword evidence="3" id="KW-1185">Reference proteome</keyword>
<name>R7S6J9_TRAVS</name>
<feature type="region of interest" description="Disordered" evidence="1">
    <location>
        <begin position="1"/>
        <end position="21"/>
    </location>
</feature>
<proteinExistence type="predicted"/>
<reference evidence="3" key="1">
    <citation type="journal article" date="2012" name="Science">
        <title>The Paleozoic origin of enzymatic lignin decomposition reconstructed from 31 fungal genomes.</title>
        <authorList>
            <person name="Floudas D."/>
            <person name="Binder M."/>
            <person name="Riley R."/>
            <person name="Barry K."/>
            <person name="Blanchette R.A."/>
            <person name="Henrissat B."/>
            <person name="Martinez A.T."/>
            <person name="Otillar R."/>
            <person name="Spatafora J.W."/>
            <person name="Yadav J.S."/>
            <person name="Aerts A."/>
            <person name="Benoit I."/>
            <person name="Boyd A."/>
            <person name="Carlson A."/>
            <person name="Copeland A."/>
            <person name="Coutinho P.M."/>
            <person name="de Vries R.P."/>
            <person name="Ferreira P."/>
            <person name="Findley K."/>
            <person name="Foster B."/>
            <person name="Gaskell J."/>
            <person name="Glotzer D."/>
            <person name="Gorecki P."/>
            <person name="Heitman J."/>
            <person name="Hesse C."/>
            <person name="Hori C."/>
            <person name="Igarashi K."/>
            <person name="Jurgens J.A."/>
            <person name="Kallen N."/>
            <person name="Kersten P."/>
            <person name="Kohler A."/>
            <person name="Kuees U."/>
            <person name="Kumar T.K.A."/>
            <person name="Kuo A."/>
            <person name="LaButti K."/>
            <person name="Larrondo L.F."/>
            <person name="Lindquist E."/>
            <person name="Ling A."/>
            <person name="Lombard V."/>
            <person name="Lucas S."/>
            <person name="Lundell T."/>
            <person name="Martin R."/>
            <person name="McLaughlin D.J."/>
            <person name="Morgenstern I."/>
            <person name="Morin E."/>
            <person name="Murat C."/>
            <person name="Nagy L.G."/>
            <person name="Nolan M."/>
            <person name="Ohm R.A."/>
            <person name="Patyshakuliyeva A."/>
            <person name="Rokas A."/>
            <person name="Ruiz-Duenas F.J."/>
            <person name="Sabat G."/>
            <person name="Salamov A."/>
            <person name="Samejima M."/>
            <person name="Schmutz J."/>
            <person name="Slot J.C."/>
            <person name="St John F."/>
            <person name="Stenlid J."/>
            <person name="Sun H."/>
            <person name="Sun S."/>
            <person name="Syed K."/>
            <person name="Tsang A."/>
            <person name="Wiebenga A."/>
            <person name="Young D."/>
            <person name="Pisabarro A."/>
            <person name="Eastwood D.C."/>
            <person name="Martin F."/>
            <person name="Cullen D."/>
            <person name="Grigoriev I.V."/>
            <person name="Hibbett D.S."/>
        </authorList>
    </citation>
    <scope>NUCLEOTIDE SEQUENCE [LARGE SCALE GENOMIC DNA]</scope>
    <source>
        <strain evidence="3">FP-101664</strain>
    </source>
</reference>
<dbReference type="AlphaFoldDB" id="R7S6J9"/>
<protein>
    <submittedName>
        <fullName evidence="2">Uncharacterized protein</fullName>
    </submittedName>
</protein>
<sequence>MAVHRLLHRSRQLDKSGPHGGLDRDIVDFHRAPSAPKASFVALLSSTTAVRAVLARGVARPVSEGNVHAERLIAHPRSIFAAPPRYSQCVDTRCRRDCKPVRGARPPAQSSPFDEFSPLSDGRNEDDFNMDAFRWPADRSMLYSERHGTPGVFSDLVS</sequence>
<evidence type="ECO:0000256" key="1">
    <source>
        <dbReference type="SAM" id="MobiDB-lite"/>
    </source>
</evidence>
<feature type="compositionally biased region" description="Basic and acidic residues" evidence="1">
    <location>
        <begin position="11"/>
        <end position="21"/>
    </location>
</feature>
<feature type="compositionally biased region" description="Basic residues" evidence="1">
    <location>
        <begin position="1"/>
        <end position="10"/>
    </location>
</feature>
<feature type="region of interest" description="Disordered" evidence="1">
    <location>
        <begin position="101"/>
        <end position="121"/>
    </location>
</feature>
<organism evidence="2 3">
    <name type="scientific">Trametes versicolor (strain FP-101664)</name>
    <name type="common">White-rot fungus</name>
    <name type="synonym">Coriolus versicolor</name>
    <dbReference type="NCBI Taxonomy" id="717944"/>
    <lineage>
        <taxon>Eukaryota</taxon>
        <taxon>Fungi</taxon>
        <taxon>Dikarya</taxon>
        <taxon>Basidiomycota</taxon>
        <taxon>Agaricomycotina</taxon>
        <taxon>Agaricomycetes</taxon>
        <taxon>Polyporales</taxon>
        <taxon>Polyporaceae</taxon>
        <taxon>Trametes</taxon>
    </lineage>
</organism>
<gene>
    <name evidence="2" type="ORF">TRAVEDRAFT_75761</name>
</gene>
<dbReference type="GeneID" id="19420247"/>
<dbReference type="RefSeq" id="XP_008045963.1">
    <property type="nucleotide sequence ID" value="XM_008047772.1"/>
</dbReference>
<dbReference type="EMBL" id="JH712013">
    <property type="protein sequence ID" value="EIW51152.1"/>
    <property type="molecule type" value="Genomic_DNA"/>
</dbReference>
<evidence type="ECO:0000313" key="3">
    <source>
        <dbReference type="Proteomes" id="UP000054317"/>
    </source>
</evidence>